<sequence length="437" mass="48527">MDQPSHEQLSEVDDLDADRLLEVAREAEVEVRRAERRRLRLVLRWCDLHPALDDSQRLSWGEQDRVWDCDAWIGGEGVPAVAEFTAEPLAAVMRMSPAATTSLMGEALELRHRLPRIHARVESLDVALWRARRVAKATQGLSVEAAAHVDAVLAPLVDSVGPTRIDRAVAEAAALYDPETLTDAEEHARVHEWGITLRHHRAGEGRQWAGTSWLAITGDTPTLQRLHDLITDTTAPPADPDANPDSQRDLGVRQIRALAEVLDGLGAPRPRVRLAIDITTDDLTGDLTGHSAQVGRVLGLGPATLATIRDWLAGASVTVLPVLDMARTDAIDAHDPPRWMRDLVTRRDTHCVHPFCDTPATRCDLDHITAYIPMDEGGPPGQTHPANLAPLCRHHHRNKTHGHWTYHRTNHGDYLWHDQHGHTYAVTRQGTLELETR</sequence>
<dbReference type="AlphaFoldDB" id="A0A7Y9F346"/>
<feature type="coiled-coil region" evidence="1">
    <location>
        <begin position="17"/>
        <end position="44"/>
    </location>
</feature>
<gene>
    <name evidence="2" type="ORF">BKA08_003007</name>
</gene>
<dbReference type="EMBL" id="JACCBE010000001">
    <property type="protein sequence ID" value="NYD58769.1"/>
    <property type="molecule type" value="Genomic_DNA"/>
</dbReference>
<dbReference type="CDD" id="cd00085">
    <property type="entry name" value="HNHc"/>
    <property type="match status" value="1"/>
</dbReference>
<reference evidence="2 3" key="1">
    <citation type="submission" date="2020-07" db="EMBL/GenBank/DDBJ databases">
        <title>Sequencing the genomes of 1000 actinobacteria strains.</title>
        <authorList>
            <person name="Klenk H.-P."/>
        </authorList>
    </citation>
    <scope>NUCLEOTIDE SEQUENCE [LARGE SCALE GENOMIC DNA]</scope>
    <source>
        <strain evidence="2 3">DSM 18965</strain>
    </source>
</reference>
<name>A0A7Y9F346_9ACTN</name>
<evidence type="ECO:0000256" key="1">
    <source>
        <dbReference type="SAM" id="Coils"/>
    </source>
</evidence>
<organism evidence="2 3">
    <name type="scientific">Nocardioides marinisabuli</name>
    <dbReference type="NCBI Taxonomy" id="419476"/>
    <lineage>
        <taxon>Bacteria</taxon>
        <taxon>Bacillati</taxon>
        <taxon>Actinomycetota</taxon>
        <taxon>Actinomycetes</taxon>
        <taxon>Propionibacteriales</taxon>
        <taxon>Nocardioidaceae</taxon>
        <taxon>Nocardioides</taxon>
    </lineage>
</organism>
<evidence type="ECO:0000313" key="2">
    <source>
        <dbReference type="EMBL" id="NYD58769.1"/>
    </source>
</evidence>
<protein>
    <recommendedName>
        <fullName evidence="4">HNH endonuclease</fullName>
    </recommendedName>
</protein>
<proteinExistence type="predicted"/>
<keyword evidence="1" id="KW-0175">Coiled coil</keyword>
<evidence type="ECO:0008006" key="4">
    <source>
        <dbReference type="Google" id="ProtNLM"/>
    </source>
</evidence>
<dbReference type="Proteomes" id="UP000516957">
    <property type="component" value="Unassembled WGS sequence"/>
</dbReference>
<comment type="caution">
    <text evidence="2">The sequence shown here is derived from an EMBL/GenBank/DDBJ whole genome shotgun (WGS) entry which is preliminary data.</text>
</comment>
<dbReference type="RefSeq" id="WP_179616330.1">
    <property type="nucleotide sequence ID" value="NZ_CP059163.1"/>
</dbReference>
<dbReference type="InterPro" id="IPR003615">
    <property type="entry name" value="HNH_nuc"/>
</dbReference>
<keyword evidence="3" id="KW-1185">Reference proteome</keyword>
<accession>A0A7Y9F346</accession>
<dbReference type="Gene3D" id="1.10.30.50">
    <property type="match status" value="1"/>
</dbReference>
<evidence type="ECO:0000313" key="3">
    <source>
        <dbReference type="Proteomes" id="UP000516957"/>
    </source>
</evidence>